<evidence type="ECO:0000313" key="5">
    <source>
        <dbReference type="EMBL" id="ADX67488.1"/>
    </source>
</evidence>
<dbReference type="HAMAP" id="MF_00057">
    <property type="entry name" value="KdsB"/>
    <property type="match status" value="1"/>
</dbReference>
<dbReference type="UniPathway" id="UPA00030"/>
<keyword evidence="2 4" id="KW-0548">Nucleotidyltransferase</keyword>
<keyword evidence="6" id="KW-1185">Reference proteome</keyword>
<dbReference type="InterPro" id="IPR004528">
    <property type="entry name" value="KdsB"/>
</dbReference>
<dbReference type="GO" id="GO:0008690">
    <property type="term" value="F:3-deoxy-manno-octulosonate cytidylyltransferase activity"/>
    <property type="evidence" value="ECO:0007669"/>
    <property type="project" value="UniProtKB-UniRule"/>
</dbReference>
<evidence type="ECO:0000256" key="1">
    <source>
        <dbReference type="ARBA" id="ARBA00022679"/>
    </source>
</evidence>
<dbReference type="HOGENOM" id="CLU_065038_0_1_10"/>
<dbReference type="NCBIfam" id="NF003952">
    <property type="entry name" value="PRK05450.1-5"/>
    <property type="match status" value="1"/>
</dbReference>
<dbReference type="STRING" id="865938.Weevi_0774"/>
<dbReference type="GO" id="GO:0005829">
    <property type="term" value="C:cytosol"/>
    <property type="evidence" value="ECO:0007669"/>
    <property type="project" value="TreeGrafter"/>
</dbReference>
<dbReference type="OrthoDB" id="9815559at2"/>
<dbReference type="AlphaFoldDB" id="F0P0S4"/>
<dbReference type="InterPro" id="IPR029044">
    <property type="entry name" value="Nucleotide-diphossugar_trans"/>
</dbReference>
<dbReference type="EC" id="2.7.7.38" evidence="4"/>
<comment type="subcellular location">
    <subcellularLocation>
        <location evidence="4">Cytoplasm</location>
    </subcellularLocation>
</comment>
<dbReference type="RefSeq" id="WP_013597879.1">
    <property type="nucleotide sequence ID" value="NC_015144.1"/>
</dbReference>
<dbReference type="Pfam" id="PF02348">
    <property type="entry name" value="CTP_transf_3"/>
    <property type="match status" value="1"/>
</dbReference>
<dbReference type="GO" id="GO:0009103">
    <property type="term" value="P:lipopolysaccharide biosynthetic process"/>
    <property type="evidence" value="ECO:0007669"/>
    <property type="project" value="UniProtKB-UniRule"/>
</dbReference>
<keyword evidence="3 4" id="KW-0448">Lipopolysaccharide biosynthesis</keyword>
<dbReference type="KEGG" id="wvi:Weevi_0774"/>
<dbReference type="Proteomes" id="UP000008641">
    <property type="component" value="Chromosome"/>
</dbReference>
<evidence type="ECO:0000256" key="4">
    <source>
        <dbReference type="HAMAP-Rule" id="MF_00057"/>
    </source>
</evidence>
<dbReference type="eggNOG" id="COG1212">
    <property type="taxonomic scope" value="Bacteria"/>
</dbReference>
<name>F0P0S4_WEEVC</name>
<dbReference type="CDD" id="cd02517">
    <property type="entry name" value="CMP-KDO-Synthetase"/>
    <property type="match status" value="1"/>
</dbReference>
<protein>
    <recommendedName>
        <fullName evidence="4">3-deoxy-manno-octulosonate cytidylyltransferase</fullName>
        <ecNumber evidence="4">2.7.7.38</ecNumber>
    </recommendedName>
    <alternativeName>
        <fullName evidence="4">CMP-2-keto-3-deoxyoctulosonic acid synthase</fullName>
        <shortName evidence="4">CKS</shortName>
        <shortName evidence="4">CMP-KDO synthase</shortName>
    </alternativeName>
</protein>
<dbReference type="NCBIfam" id="TIGR00466">
    <property type="entry name" value="kdsB"/>
    <property type="match status" value="1"/>
</dbReference>
<comment type="function">
    <text evidence="4">Activates KDO (a required 8-carbon sugar) for incorporation into bacterial lipopolysaccharide in Gram-negative bacteria.</text>
</comment>
<evidence type="ECO:0000256" key="2">
    <source>
        <dbReference type="ARBA" id="ARBA00022695"/>
    </source>
</evidence>
<comment type="catalytic activity">
    <reaction evidence="4">
        <text>3-deoxy-alpha-D-manno-oct-2-ulosonate + CTP = CMP-3-deoxy-beta-D-manno-octulosonate + diphosphate</text>
        <dbReference type="Rhea" id="RHEA:23448"/>
        <dbReference type="ChEBI" id="CHEBI:33019"/>
        <dbReference type="ChEBI" id="CHEBI:37563"/>
        <dbReference type="ChEBI" id="CHEBI:85986"/>
        <dbReference type="ChEBI" id="CHEBI:85987"/>
        <dbReference type="EC" id="2.7.7.38"/>
    </reaction>
</comment>
<dbReference type="PANTHER" id="PTHR42866">
    <property type="entry name" value="3-DEOXY-MANNO-OCTULOSONATE CYTIDYLYLTRANSFERASE"/>
    <property type="match status" value="1"/>
</dbReference>
<dbReference type="SUPFAM" id="SSF53448">
    <property type="entry name" value="Nucleotide-diphospho-sugar transferases"/>
    <property type="match status" value="1"/>
</dbReference>
<evidence type="ECO:0000313" key="6">
    <source>
        <dbReference type="Proteomes" id="UP000008641"/>
    </source>
</evidence>
<comment type="similarity">
    <text evidence="4">Belongs to the KdsB family.</text>
</comment>
<comment type="pathway">
    <text evidence="4">Nucleotide-sugar biosynthesis; CMP-3-deoxy-D-manno-octulosonate biosynthesis; CMP-3-deoxy-D-manno-octulosonate from 3-deoxy-D-manno-octulosonate and CTP: step 1/1.</text>
</comment>
<comment type="pathway">
    <text evidence="4">Bacterial outer membrane biogenesis; lipopolysaccharide biosynthesis.</text>
</comment>
<dbReference type="InterPro" id="IPR003329">
    <property type="entry name" value="Cytidylyl_trans"/>
</dbReference>
<keyword evidence="4" id="KW-0963">Cytoplasm</keyword>
<reference evidence="6" key="2">
    <citation type="journal article" date="2011" name="Stand. Genomic Sci.">
        <title>Complete genome sequence of Weeksella virosa type strain (9751T).</title>
        <authorList>
            <person name="Lang E."/>
            <person name="Teshima H."/>
            <person name="Lucas S."/>
            <person name="Lapidus A."/>
            <person name="Hammon N."/>
            <person name="Deshpande S."/>
            <person name="Nolan M."/>
            <person name="Cheng J."/>
            <person name="Pitluck S."/>
            <person name="Liolios K."/>
            <person name="Pagani I."/>
            <person name="Mikhailova N."/>
            <person name="Ivanova N."/>
            <person name="Mavromatis K."/>
            <person name="Pati A."/>
            <person name="Tapia R."/>
            <person name="Han C."/>
            <person name="Goodwin L."/>
            <person name="Chen A."/>
            <person name="Palaniappan K."/>
            <person name="Land M."/>
            <person name="Hauser L."/>
            <person name="Chang Y."/>
            <person name="Jeffries C."/>
            <person name="Brambilla E."/>
            <person name="Kopitz M."/>
            <person name="Rohde M."/>
            <person name="Goker M."/>
            <person name="Tindall B."/>
            <person name="Detter J."/>
            <person name="Woyke T."/>
            <person name="Bristow J."/>
            <person name="Eisen J."/>
            <person name="Markowitz V."/>
            <person name="Hugenholtz P."/>
            <person name="Klenk H."/>
            <person name="Kyrpides N."/>
        </authorList>
    </citation>
    <scope>NUCLEOTIDE SEQUENCE [LARGE SCALE GENOMIC DNA]</scope>
    <source>
        <strain evidence="6">ATCC 43766 / DSM 16922 / JCM 21250 / NBRC 16016 / NCTC 11634 / CL345/78</strain>
    </source>
</reference>
<evidence type="ECO:0000256" key="3">
    <source>
        <dbReference type="ARBA" id="ARBA00022985"/>
    </source>
</evidence>
<reference evidence="5 6" key="1">
    <citation type="journal article" date="2011" name="Stand. Genomic Sci.">
        <title>Complete genome sequence of Weeksella virosa type strain (9751).</title>
        <authorList>
            <person name="Lang E."/>
            <person name="Teshima H."/>
            <person name="Lucas S."/>
            <person name="Lapidus A."/>
            <person name="Hammon N."/>
            <person name="Deshpande S."/>
            <person name="Nolan M."/>
            <person name="Cheng J.F."/>
            <person name="Pitluck S."/>
            <person name="Liolios K."/>
            <person name="Pagani I."/>
            <person name="Mikhailova N."/>
            <person name="Ivanova N."/>
            <person name="Mavromatis K."/>
            <person name="Pati A."/>
            <person name="Tapia R."/>
            <person name="Han C."/>
            <person name="Goodwin L."/>
            <person name="Chen A."/>
            <person name="Palaniappan K."/>
            <person name="Land M."/>
            <person name="Hauser L."/>
            <person name="Chang Y.J."/>
            <person name="Jeffries C.D."/>
            <person name="Brambilla E.M."/>
            <person name="Kopitz M."/>
            <person name="Rohde M."/>
            <person name="Goker M."/>
            <person name="Tindall B.J."/>
            <person name="Detter J.C."/>
            <person name="Woyke T."/>
            <person name="Bristow J."/>
            <person name="Eisen J.A."/>
            <person name="Markowitz V."/>
            <person name="Hugenholtz P."/>
            <person name="Klenk H.P."/>
            <person name="Kyrpides N.C."/>
        </authorList>
    </citation>
    <scope>NUCLEOTIDE SEQUENCE [LARGE SCALE GENOMIC DNA]</scope>
    <source>
        <strain evidence="6">ATCC 43766 / DSM 16922 / JCM 21250 / NBRC 16016 / NCTC 11634 / CL345/78</strain>
    </source>
</reference>
<dbReference type="Gene3D" id="3.90.550.10">
    <property type="entry name" value="Spore Coat Polysaccharide Biosynthesis Protein SpsA, Chain A"/>
    <property type="match status" value="1"/>
</dbReference>
<accession>F0P0S4</accession>
<gene>
    <name evidence="4" type="primary">kdsB</name>
    <name evidence="5" type="ordered locus">Weevi_0774</name>
</gene>
<dbReference type="GO" id="GO:0033468">
    <property type="term" value="P:CMP-keto-3-deoxy-D-manno-octulosonic acid biosynthetic process"/>
    <property type="evidence" value="ECO:0007669"/>
    <property type="project" value="UniProtKB-UniRule"/>
</dbReference>
<organism evidence="5 6">
    <name type="scientific">Weeksella virosa (strain ATCC 43766 / DSM 16922 / JCM 21250 / CCUG 30538 / CDC 9751 / IAM 14551 / NBRC 16016 / NCTC 11634 / CL345/78)</name>
    <dbReference type="NCBI Taxonomy" id="865938"/>
    <lineage>
        <taxon>Bacteria</taxon>
        <taxon>Pseudomonadati</taxon>
        <taxon>Bacteroidota</taxon>
        <taxon>Flavobacteriia</taxon>
        <taxon>Flavobacteriales</taxon>
        <taxon>Weeksellaceae</taxon>
        <taxon>Weeksella</taxon>
    </lineage>
</organism>
<dbReference type="UniPathway" id="UPA00358">
    <property type="reaction ID" value="UER00476"/>
</dbReference>
<sequence>MKIIAVIPARYSSTRFPGKLMKKLGEKTVIRTTYENVVETQLFDEVFVVTDSKLIYDEISMHGGKVMMSIKEHETGSDRIAEAIENIDADVVLNVQGDEPFINRKALADLLMTFRGEEAEDVSLSTLKIEIKKEEEIHNPNVVKVVTDAQNYALYFSRSPIPFSRDTTFHPTYYRHVGVYAFRREALLKFAKLAPLQNELAEKLEQLRYMEYGMRIKVVETDFVGIGIDTKEDLEQARKLL</sequence>
<keyword evidence="1 4" id="KW-0808">Transferase</keyword>
<proteinExistence type="inferred from homology"/>
<dbReference type="PANTHER" id="PTHR42866:SF2">
    <property type="entry name" value="3-DEOXY-MANNO-OCTULOSONATE CYTIDYLYLTRANSFERASE, MITOCHONDRIAL"/>
    <property type="match status" value="1"/>
</dbReference>
<dbReference type="EMBL" id="CP002455">
    <property type="protein sequence ID" value="ADX67488.1"/>
    <property type="molecule type" value="Genomic_DNA"/>
</dbReference>
<dbReference type="NCBIfam" id="NF009905">
    <property type="entry name" value="PRK13368.1"/>
    <property type="match status" value="1"/>
</dbReference>